<keyword evidence="1" id="KW-0472">Membrane</keyword>
<evidence type="ECO:0000256" key="2">
    <source>
        <dbReference type="SAM" id="SignalP"/>
    </source>
</evidence>
<dbReference type="WBParaSite" id="SRDH1_10980.1">
    <property type="protein sequence ID" value="SRDH1_10980.1"/>
    <property type="gene ID" value="SRDH1_10980"/>
</dbReference>
<feature type="signal peptide" evidence="2">
    <location>
        <begin position="1"/>
        <end position="23"/>
    </location>
</feature>
<dbReference type="Proteomes" id="UP000050792">
    <property type="component" value="Unassembled WGS sequence"/>
</dbReference>
<evidence type="ECO:0000256" key="1">
    <source>
        <dbReference type="SAM" id="Phobius"/>
    </source>
</evidence>
<feature type="domain" description="Tyrosine-protein kinase ephrin type A/B receptor-like" evidence="3">
    <location>
        <begin position="390"/>
        <end position="415"/>
    </location>
</feature>
<keyword evidence="4" id="KW-1185">Reference proteome</keyword>
<dbReference type="AlphaFoldDB" id="A0AA85EJI9"/>
<proteinExistence type="predicted"/>
<keyword evidence="2" id="KW-0732">Signal</keyword>
<protein>
    <recommendedName>
        <fullName evidence="3">Tyrosine-protein kinase ephrin type A/B receptor-like domain-containing protein</fullName>
    </recommendedName>
</protein>
<feature type="chain" id="PRO_5041731235" description="Tyrosine-protein kinase ephrin type A/B receptor-like domain-containing protein" evidence="2">
    <location>
        <begin position="24"/>
        <end position="546"/>
    </location>
</feature>
<reference evidence="5" key="2">
    <citation type="submission" date="2023-11" db="UniProtKB">
        <authorList>
            <consortium name="WormBaseParasite"/>
        </authorList>
    </citation>
    <scope>IDENTIFICATION</scope>
</reference>
<evidence type="ECO:0000313" key="5">
    <source>
        <dbReference type="WBParaSite" id="SRDH1_10980.1"/>
    </source>
</evidence>
<evidence type="ECO:0000259" key="3">
    <source>
        <dbReference type="Pfam" id="PF07699"/>
    </source>
</evidence>
<name>A0AA85EJI9_9TREM</name>
<dbReference type="SMART" id="SM01411">
    <property type="entry name" value="Ephrin_rec_like"/>
    <property type="match status" value="1"/>
</dbReference>
<sequence length="546" mass="62849">MKRLVLLIYITLILYLNFPQVGSLSQFQYPIKHDLFQSILKANDNFIYYQHRLIIGHIVTLPCEYESINYINNNNNHNRRIHNQSVIYEWLFNGRQLSPHRAFFNANWDIHGYLTIWAMISRQTTLWCHKKIIGNNNQINEHYYYSHQITFINLAILNQIVGIKVEVNMDKYALLHKCQIDYNLCDCQTTLGINVTSDKEITQSKHYILDSLEVLSQSICHNLTFCINFYLNDFLCKNSLNDSRAMHYTEFTFILDNFRKYTVNSKGISIALEASEIFKELTWKLNDELLSRKSYLTEILKEKFSAKHIEVTITPYYRSIHYCMGPSGKLLPAHSECDLCSPGSYYPSRIIDPPPPSIDGELLPSTANRMVFADGYIRSRFSTGDYDLIKCLPCPHNTYSEEFGQSSCVPCPFQHSIPIGPDSDTQPINGSDWLHTACTKEGRSELLMIQIIQRILGKTISEYIKKTTLIQRAGILCFILALPGIITVLLIFIAYILIDVGSTLIEMAKALHPLQIQLAEISTANARLDVELNEAAEKIYKYMNSE</sequence>
<keyword evidence="1" id="KW-0812">Transmembrane</keyword>
<evidence type="ECO:0000313" key="4">
    <source>
        <dbReference type="Proteomes" id="UP000050792"/>
    </source>
</evidence>
<accession>A0AA85EJI9</accession>
<dbReference type="Pfam" id="PF07699">
    <property type="entry name" value="Ephrin_rec_like"/>
    <property type="match status" value="1"/>
</dbReference>
<reference evidence="4" key="1">
    <citation type="submission" date="2022-06" db="EMBL/GenBank/DDBJ databases">
        <authorList>
            <person name="Berger JAMES D."/>
            <person name="Berger JAMES D."/>
        </authorList>
    </citation>
    <scope>NUCLEOTIDE SEQUENCE [LARGE SCALE GENOMIC DNA]</scope>
</reference>
<keyword evidence="1" id="KW-1133">Transmembrane helix</keyword>
<organism evidence="4 5">
    <name type="scientific">Schistosoma rodhaini</name>
    <dbReference type="NCBI Taxonomy" id="6188"/>
    <lineage>
        <taxon>Eukaryota</taxon>
        <taxon>Metazoa</taxon>
        <taxon>Spiralia</taxon>
        <taxon>Lophotrochozoa</taxon>
        <taxon>Platyhelminthes</taxon>
        <taxon>Trematoda</taxon>
        <taxon>Digenea</taxon>
        <taxon>Strigeidida</taxon>
        <taxon>Schistosomatoidea</taxon>
        <taxon>Schistosomatidae</taxon>
        <taxon>Schistosoma</taxon>
    </lineage>
</organism>
<dbReference type="InterPro" id="IPR011641">
    <property type="entry name" value="Tyr-kin_ephrin_A/B_rcpt-like"/>
</dbReference>
<feature type="transmembrane region" description="Helical" evidence="1">
    <location>
        <begin position="473"/>
        <end position="498"/>
    </location>
</feature>